<reference evidence="1 2" key="1">
    <citation type="journal article" date="2018" name="BMC Genomics">
        <title>The genome of Naegleria lovaniensis, the basis for a comparative approach to unravel pathogenicity factors of the human pathogenic amoeba N. fowleri.</title>
        <authorList>
            <person name="Liechti N."/>
            <person name="Schurch N."/>
            <person name="Bruggmann R."/>
            <person name="Wittwer M."/>
        </authorList>
    </citation>
    <scope>NUCLEOTIDE SEQUENCE [LARGE SCALE GENOMIC DNA]</scope>
    <source>
        <strain evidence="1 2">ATCC 30569</strain>
    </source>
</reference>
<dbReference type="Proteomes" id="UP000816034">
    <property type="component" value="Unassembled WGS sequence"/>
</dbReference>
<name>A0AA88GH66_NAELO</name>
<sequence>MSESSSSPLWSMFTREGNQAVEEALHEVINRWTPELPNLLNACSSQYSKEGFETMTSNDDDIIVMDMIYEIQHLVGEKGRGKTFLYKYAEHPEDWIHGHDEVGDTAVRERLYCYLKGWMENQRTKQD</sequence>
<gene>
    <name evidence="1" type="ORF">C9374_011120</name>
</gene>
<proteinExistence type="predicted"/>
<organism evidence="1 2">
    <name type="scientific">Naegleria lovaniensis</name>
    <name type="common">Amoeba</name>
    <dbReference type="NCBI Taxonomy" id="51637"/>
    <lineage>
        <taxon>Eukaryota</taxon>
        <taxon>Discoba</taxon>
        <taxon>Heterolobosea</taxon>
        <taxon>Tetramitia</taxon>
        <taxon>Eutetramitia</taxon>
        <taxon>Vahlkampfiidae</taxon>
        <taxon>Naegleria</taxon>
    </lineage>
</organism>
<dbReference type="GeneID" id="68103574"/>
<accession>A0AA88GH66</accession>
<dbReference type="EMBL" id="PYSW02000048">
    <property type="protein sequence ID" value="KAG2374041.1"/>
    <property type="molecule type" value="Genomic_DNA"/>
</dbReference>
<keyword evidence="2" id="KW-1185">Reference proteome</keyword>
<dbReference type="RefSeq" id="XP_044543215.1">
    <property type="nucleotide sequence ID" value="XM_044686741.1"/>
</dbReference>
<dbReference type="AlphaFoldDB" id="A0AA88GH66"/>
<comment type="caution">
    <text evidence="1">The sequence shown here is derived from an EMBL/GenBank/DDBJ whole genome shotgun (WGS) entry which is preliminary data.</text>
</comment>
<protein>
    <submittedName>
        <fullName evidence="1">Uncharacterized protein</fullName>
    </submittedName>
</protein>
<evidence type="ECO:0000313" key="1">
    <source>
        <dbReference type="EMBL" id="KAG2374041.1"/>
    </source>
</evidence>
<evidence type="ECO:0000313" key="2">
    <source>
        <dbReference type="Proteomes" id="UP000816034"/>
    </source>
</evidence>